<name>A0A3A5M5P4_9MICC</name>
<dbReference type="OrthoDB" id="5173190at2"/>
<gene>
    <name evidence="1" type="ORF">D6T63_00875</name>
</gene>
<dbReference type="EMBL" id="QZVT01000001">
    <property type="protein sequence ID" value="RJT83047.1"/>
    <property type="molecule type" value="Genomic_DNA"/>
</dbReference>
<evidence type="ECO:0000313" key="1">
    <source>
        <dbReference type="EMBL" id="RJT83047.1"/>
    </source>
</evidence>
<evidence type="ECO:0008006" key="3">
    <source>
        <dbReference type="Google" id="ProtNLM"/>
    </source>
</evidence>
<keyword evidence="2" id="KW-1185">Reference proteome</keyword>
<protein>
    <recommendedName>
        <fullName evidence="3">HPr kinase</fullName>
    </recommendedName>
</protein>
<evidence type="ECO:0000313" key="2">
    <source>
        <dbReference type="Proteomes" id="UP000272560"/>
    </source>
</evidence>
<dbReference type="AlphaFoldDB" id="A0A3A5M5P4"/>
<dbReference type="Proteomes" id="UP000272560">
    <property type="component" value="Unassembled WGS sequence"/>
</dbReference>
<comment type="caution">
    <text evidence="1">The sequence shown here is derived from an EMBL/GenBank/DDBJ whole genome shotgun (WGS) entry which is preliminary data.</text>
</comment>
<proteinExistence type="predicted"/>
<accession>A0A3A5M5P4</accession>
<dbReference type="Gene3D" id="3.40.50.300">
    <property type="entry name" value="P-loop containing nucleotide triphosphate hydrolases"/>
    <property type="match status" value="1"/>
</dbReference>
<reference evidence="1 2" key="1">
    <citation type="submission" date="2018-09" db="EMBL/GenBank/DDBJ databases">
        <title>Novel species of Arthrobacter.</title>
        <authorList>
            <person name="Liu Q."/>
            <person name="Xin Y.-H."/>
        </authorList>
    </citation>
    <scope>NUCLEOTIDE SEQUENCE [LARGE SCALE GENOMIC DNA]</scope>
    <source>
        <strain evidence="1 2">Hz2</strain>
    </source>
</reference>
<dbReference type="InterPro" id="IPR027417">
    <property type="entry name" value="P-loop_NTPase"/>
</dbReference>
<dbReference type="RefSeq" id="WP_120147141.1">
    <property type="nucleotide sequence ID" value="NZ_QZVT01000001.1"/>
</dbReference>
<dbReference type="SUPFAM" id="SSF53795">
    <property type="entry name" value="PEP carboxykinase-like"/>
    <property type="match status" value="1"/>
</dbReference>
<sequence>MHTEQTRSLNFDIHGRVTIRVDASAPAARQLQTMLACFATDKDSEGPADIVVDDRPELMPDAGLLEHELAYTENSVRFQADRVQVVRDGRQWRIHGPGELLTSVVPILDAAMVGQGAGMIHAATMAYRGHAIALPAAGGTGKTSTAAKLMRREGWSFMGDDWAFLADDATMLGYAKPMFIKPHHRDIYPHLFEGVRKPLVPSQLSQTVGRLTTVVHPFVIRYPRVADFSRRWSPEHRMVEPAAAFPGRKVTTSAPLAAAIYIERFEGSRSRLVERSRDWMVDRMLGNFHIEMAGFSQQVVTGLAATSVVPWREHFAAKGDVLTKSLDGRPCHLLQVPSAYSADEASDDIVKHLEQLLPSILDEQASGVGHSGAQS</sequence>
<organism evidence="1 2">
    <name type="scientific">Arthrobacter cheniae</name>
    <dbReference type="NCBI Taxonomy" id="1258888"/>
    <lineage>
        <taxon>Bacteria</taxon>
        <taxon>Bacillati</taxon>
        <taxon>Actinomycetota</taxon>
        <taxon>Actinomycetes</taxon>
        <taxon>Micrococcales</taxon>
        <taxon>Micrococcaceae</taxon>
        <taxon>Arthrobacter</taxon>
    </lineage>
</organism>